<dbReference type="CDD" id="cd10461">
    <property type="entry name" value="PUB_UBA_plant"/>
    <property type="match status" value="1"/>
</dbReference>
<dbReference type="InterPro" id="IPR036339">
    <property type="entry name" value="PUB-like_dom_sf"/>
</dbReference>
<evidence type="ECO:0000313" key="2">
    <source>
        <dbReference type="EMBL" id="AQK52695.1"/>
    </source>
</evidence>
<gene>
    <name evidence="2" type="ORF">ZEAMMB73_Zm00001d050551</name>
</gene>
<dbReference type="PANTHER" id="PTHR46713:SF1">
    <property type="entry name" value="F13M7.16 PROTEIN"/>
    <property type="match status" value="1"/>
</dbReference>
<dbReference type="InterPro" id="IPR018997">
    <property type="entry name" value="PUB_domain"/>
</dbReference>
<dbReference type="SUPFAM" id="SSF143503">
    <property type="entry name" value="PUG domain-like"/>
    <property type="match status" value="1"/>
</dbReference>
<dbReference type="Pfam" id="PF09409">
    <property type="entry name" value="PUB"/>
    <property type="match status" value="1"/>
</dbReference>
<feature type="domain" description="PUB" evidence="1">
    <location>
        <begin position="34"/>
        <end position="105"/>
    </location>
</feature>
<sequence>MKISALPVRPATKAERMRDCLRNLKQQNKDDDAKVKRAFQTLLTYIGNVAKNPDEEKFRKIRLTNATFQERVGNLHVGIEFLELCGFEKLEGNEYLFLAREKVDKAILNTAGAELNSAITNPFFGVL</sequence>
<dbReference type="EMBL" id="CM000780">
    <property type="protein sequence ID" value="AQK52695.1"/>
    <property type="molecule type" value="Genomic_DNA"/>
</dbReference>
<organism evidence="2">
    <name type="scientific">Zea mays</name>
    <name type="common">Maize</name>
    <dbReference type="NCBI Taxonomy" id="4577"/>
    <lineage>
        <taxon>Eukaryota</taxon>
        <taxon>Viridiplantae</taxon>
        <taxon>Streptophyta</taxon>
        <taxon>Embryophyta</taxon>
        <taxon>Tracheophyta</taxon>
        <taxon>Spermatophyta</taxon>
        <taxon>Magnoliopsida</taxon>
        <taxon>Liliopsida</taxon>
        <taxon>Poales</taxon>
        <taxon>Poaceae</taxon>
        <taxon>PACMAD clade</taxon>
        <taxon>Panicoideae</taxon>
        <taxon>Andropogonodae</taxon>
        <taxon>Andropogoneae</taxon>
        <taxon>Tripsacinae</taxon>
        <taxon>Zea</taxon>
    </lineage>
</organism>
<dbReference type="EMBL" id="CM000780">
    <property type="protein sequence ID" value="AQK52697.1"/>
    <property type="molecule type" value="Genomic_DNA"/>
</dbReference>
<dbReference type="SMART" id="SM00580">
    <property type="entry name" value="PUG"/>
    <property type="match status" value="1"/>
</dbReference>
<dbReference type="AlphaFoldDB" id="A0A1D6Q276"/>
<protein>
    <submittedName>
        <fullName evidence="2">Ubiquitin-associated (UBA)/TS-N domain-containing protein</fullName>
    </submittedName>
</protein>
<dbReference type="Gene3D" id="1.20.58.2190">
    <property type="match status" value="1"/>
</dbReference>
<evidence type="ECO:0000259" key="1">
    <source>
        <dbReference type="Pfam" id="PF09409"/>
    </source>
</evidence>
<dbReference type="PANTHER" id="PTHR46713">
    <property type="entry name" value="F13M7.16 PROTEIN"/>
    <property type="match status" value="1"/>
</dbReference>
<name>A0A1D6Q276_MAIZE</name>
<reference evidence="2" key="1">
    <citation type="submission" date="2015-12" db="EMBL/GenBank/DDBJ databases">
        <title>Update maize B73 reference genome by single molecule sequencing technologies.</title>
        <authorList>
            <consortium name="Maize Genome Sequencing Project"/>
            <person name="Ware D."/>
        </authorList>
    </citation>
    <scope>NUCLEOTIDE SEQUENCE</scope>
    <source>
        <tissue evidence="2">Seedling</tissue>
    </source>
</reference>
<accession>A0A1D6Q276</accession>
<dbReference type="ExpressionAtlas" id="A0A1D6Q276">
    <property type="expression patterns" value="baseline and differential"/>
</dbReference>
<proteinExistence type="predicted"/>